<evidence type="ECO:0000313" key="2">
    <source>
        <dbReference type="EMBL" id="EAP74028.1"/>
    </source>
</evidence>
<comment type="caution">
    <text evidence="2">The sequence shown here is derived from an EMBL/GenBank/DDBJ whole genome shotgun (WGS) entry which is preliminary data.</text>
</comment>
<dbReference type="Proteomes" id="UP000005933">
    <property type="component" value="Unassembled WGS sequence"/>
</dbReference>
<sequence>MALSPAGLCTPDLATHARLTQVVSRCRAWCAFTTGNGAEFTTHSTTRRPRDDATGPASTFPRQALAERRKTPCPAHTSPYPSQVVARWPASYSESALGAPLVVAS</sequence>
<protein>
    <submittedName>
        <fullName evidence="2">Uncharacterized protein</fullName>
    </submittedName>
</protein>
<organism evidence="2 3">
    <name type="scientific">Ralstonia solanacearum (strain UW551)</name>
    <dbReference type="NCBI Taxonomy" id="342110"/>
    <lineage>
        <taxon>Bacteria</taxon>
        <taxon>Pseudomonadati</taxon>
        <taxon>Pseudomonadota</taxon>
        <taxon>Betaproteobacteria</taxon>
        <taxon>Burkholderiales</taxon>
        <taxon>Burkholderiaceae</taxon>
        <taxon>Ralstonia</taxon>
        <taxon>Ralstonia solanacearum species complex</taxon>
    </lineage>
</organism>
<dbReference type="EMBL" id="AAKL01000007">
    <property type="protein sequence ID" value="EAP74028.1"/>
    <property type="molecule type" value="Genomic_DNA"/>
</dbReference>
<evidence type="ECO:0000256" key="1">
    <source>
        <dbReference type="SAM" id="MobiDB-lite"/>
    </source>
</evidence>
<name>A0AB33VH29_RALSU</name>
<dbReference type="AlphaFoldDB" id="A0AB33VH29"/>
<gene>
    <name evidence="2" type="ORF">RRSL_03954</name>
</gene>
<reference evidence="2 3" key="1">
    <citation type="journal article" date="2006" name="Mol. Plant Microbe Interact.">
        <title>Identification of open reading frames unique to a select agent: Ralstonia solanacearum race 3 biovar 2.</title>
        <authorList>
            <person name="Gabriel D.W."/>
            <person name="Allen C."/>
            <person name="Schell M."/>
            <person name="Denny T.P."/>
            <person name="Greenberg J.T."/>
            <person name="Duan Y.P."/>
            <person name="Flores-Cruz Z."/>
            <person name="Huang Q."/>
            <person name="Clifford J.M."/>
            <person name="Presting G."/>
            <person name="Gonzalez E.T."/>
            <person name="Reddy J."/>
            <person name="Elphinstone J."/>
            <person name="Swanson J."/>
            <person name="Yao J."/>
            <person name="Mulholland V."/>
            <person name="Liu L."/>
            <person name="Farmerie W."/>
            <person name="Patnaikuni M."/>
            <person name="Balogh B."/>
            <person name="Norman D."/>
            <person name="Alvarez A."/>
            <person name="Castillo J.A."/>
            <person name="Jones J."/>
            <person name="Saddler G."/>
            <person name="Walunas T."/>
            <person name="Zhukov A."/>
            <person name="Mikhailova N."/>
        </authorList>
    </citation>
    <scope>NUCLEOTIDE SEQUENCE [LARGE SCALE GENOMIC DNA]</scope>
    <source>
        <strain evidence="2 3">UW551</strain>
    </source>
</reference>
<evidence type="ECO:0000313" key="3">
    <source>
        <dbReference type="Proteomes" id="UP000005933"/>
    </source>
</evidence>
<proteinExistence type="predicted"/>
<accession>A0AB33VH29</accession>
<feature type="region of interest" description="Disordered" evidence="1">
    <location>
        <begin position="40"/>
        <end position="80"/>
    </location>
</feature>